<evidence type="ECO:0000256" key="2">
    <source>
        <dbReference type="ARBA" id="ARBA00022679"/>
    </source>
</evidence>
<dbReference type="InterPro" id="IPR045038">
    <property type="entry name" value="AIG2-like"/>
</dbReference>
<dbReference type="Gene3D" id="3.10.490.10">
    <property type="entry name" value="Gamma-glutamyl cyclotransferase-like"/>
    <property type="match status" value="1"/>
</dbReference>
<organism evidence="5 6">
    <name type="scientific">Cytospora schulzeri</name>
    <dbReference type="NCBI Taxonomy" id="448051"/>
    <lineage>
        <taxon>Eukaryota</taxon>
        <taxon>Fungi</taxon>
        <taxon>Dikarya</taxon>
        <taxon>Ascomycota</taxon>
        <taxon>Pezizomycotina</taxon>
        <taxon>Sordariomycetes</taxon>
        <taxon>Sordariomycetidae</taxon>
        <taxon>Diaporthales</taxon>
        <taxon>Cytosporaceae</taxon>
        <taxon>Cytospora</taxon>
    </lineage>
</organism>
<comment type="caution">
    <text evidence="5">The sequence shown here is derived from an EMBL/GenBank/DDBJ whole genome shotgun (WGS) entry which is preliminary data.</text>
</comment>
<evidence type="ECO:0000313" key="6">
    <source>
        <dbReference type="Proteomes" id="UP000283895"/>
    </source>
</evidence>
<dbReference type="Pfam" id="PF06094">
    <property type="entry name" value="GGACT"/>
    <property type="match status" value="1"/>
</dbReference>
<evidence type="ECO:0000313" key="5">
    <source>
        <dbReference type="EMBL" id="ROW09079.1"/>
    </source>
</evidence>
<dbReference type="InterPro" id="IPR013024">
    <property type="entry name" value="GGCT-like"/>
</dbReference>
<dbReference type="PANTHER" id="PTHR31544:SF2">
    <property type="entry name" value="AIG2-LIKE PROTEIN D"/>
    <property type="match status" value="1"/>
</dbReference>
<dbReference type="PANTHER" id="PTHR31544">
    <property type="entry name" value="AIG2-LIKE PROTEIN D"/>
    <property type="match status" value="1"/>
</dbReference>
<keyword evidence="6" id="KW-1185">Reference proteome</keyword>
<sequence>MAENPDKELKTRTAFFYGTLMEPQVFYLVCYNNKDPTEEIKKRHSFQPAILHGYCRRRVCNADYPGMTEEAGHSVRGAVVTGLTKDNMERLDYFEGSSYDRRVVRPKLLTQVGNDKGEGNVEGEQVITESYIYLDQGSLEDKEWDFQEFRRDKLKQWTRAGYVFEDCDPEDVATVSAGV</sequence>
<gene>
    <name evidence="5" type="ORF">VMCG_02882</name>
</gene>
<dbReference type="EMBL" id="LKEA01000005">
    <property type="protein sequence ID" value="ROW09079.1"/>
    <property type="molecule type" value="Genomic_DNA"/>
</dbReference>
<evidence type="ECO:0000256" key="1">
    <source>
        <dbReference type="ARBA" id="ARBA00008861"/>
    </source>
</evidence>
<dbReference type="Proteomes" id="UP000283895">
    <property type="component" value="Unassembled WGS sequence"/>
</dbReference>
<protein>
    <recommendedName>
        <fullName evidence="3">Putative gamma-glutamylcyclotransferase</fullName>
    </recommendedName>
</protein>
<reference evidence="5 6" key="1">
    <citation type="submission" date="2015-09" db="EMBL/GenBank/DDBJ databases">
        <title>Host preference determinants of Valsa canker pathogens revealed by comparative genomics.</title>
        <authorList>
            <person name="Yin Z."/>
            <person name="Huang L."/>
        </authorList>
    </citation>
    <scope>NUCLEOTIDE SEQUENCE [LARGE SCALE GENOMIC DNA]</scope>
    <source>
        <strain evidence="5 6">03-1</strain>
    </source>
</reference>
<accession>A0A423WZX6</accession>
<feature type="domain" description="Gamma-glutamylcyclotransferase AIG2-like" evidence="4">
    <location>
        <begin position="15"/>
        <end position="133"/>
    </location>
</feature>
<dbReference type="InterPro" id="IPR036568">
    <property type="entry name" value="GGCT-like_sf"/>
</dbReference>
<dbReference type="InterPro" id="IPR009288">
    <property type="entry name" value="AIG2-like_dom"/>
</dbReference>
<dbReference type="CDD" id="cd06661">
    <property type="entry name" value="GGCT_like"/>
    <property type="match status" value="1"/>
</dbReference>
<name>A0A423WZX6_9PEZI</name>
<dbReference type="AlphaFoldDB" id="A0A423WZX6"/>
<dbReference type="GO" id="GO:0016740">
    <property type="term" value="F:transferase activity"/>
    <property type="evidence" value="ECO:0007669"/>
    <property type="project" value="UniProtKB-KW"/>
</dbReference>
<keyword evidence="2" id="KW-0808">Transferase</keyword>
<dbReference type="OrthoDB" id="1044435at2759"/>
<comment type="similarity">
    <text evidence="1">Belongs to the gamma-glutamylcyclotransferase family.</text>
</comment>
<dbReference type="SUPFAM" id="SSF110857">
    <property type="entry name" value="Gamma-glutamyl cyclotransferase-like"/>
    <property type="match status" value="1"/>
</dbReference>
<evidence type="ECO:0000259" key="4">
    <source>
        <dbReference type="Pfam" id="PF06094"/>
    </source>
</evidence>
<evidence type="ECO:0000256" key="3">
    <source>
        <dbReference type="ARBA" id="ARBA00030602"/>
    </source>
</evidence>
<proteinExistence type="inferred from homology"/>